<proteinExistence type="predicted"/>
<reference evidence="2" key="1">
    <citation type="journal article" date="2019" name="Curr. Biol.">
        <title>Genome Sequence of Striga asiatica Provides Insight into the Evolution of Plant Parasitism.</title>
        <authorList>
            <person name="Yoshida S."/>
            <person name="Kim S."/>
            <person name="Wafula E.K."/>
            <person name="Tanskanen J."/>
            <person name="Kim Y.M."/>
            <person name="Honaas L."/>
            <person name="Yang Z."/>
            <person name="Spallek T."/>
            <person name="Conn C.E."/>
            <person name="Ichihashi Y."/>
            <person name="Cheong K."/>
            <person name="Cui S."/>
            <person name="Der J.P."/>
            <person name="Gundlach H."/>
            <person name="Jiao Y."/>
            <person name="Hori C."/>
            <person name="Ishida J.K."/>
            <person name="Kasahara H."/>
            <person name="Kiba T."/>
            <person name="Kim M.S."/>
            <person name="Koo N."/>
            <person name="Laohavisit A."/>
            <person name="Lee Y.H."/>
            <person name="Lumba S."/>
            <person name="McCourt P."/>
            <person name="Mortimer J.C."/>
            <person name="Mutuku J.M."/>
            <person name="Nomura T."/>
            <person name="Sasaki-Sekimoto Y."/>
            <person name="Seto Y."/>
            <person name="Wang Y."/>
            <person name="Wakatake T."/>
            <person name="Sakakibara H."/>
            <person name="Demura T."/>
            <person name="Yamaguchi S."/>
            <person name="Yoneyama K."/>
            <person name="Manabe R.I."/>
            <person name="Nelson D.C."/>
            <person name="Schulman A.H."/>
            <person name="Timko M.P."/>
            <person name="dePamphilis C.W."/>
            <person name="Choi D."/>
            <person name="Shirasu K."/>
        </authorList>
    </citation>
    <scope>NUCLEOTIDE SEQUENCE [LARGE SCALE GENOMIC DNA]</scope>
    <source>
        <strain evidence="2">cv. UVA1</strain>
    </source>
</reference>
<dbReference type="EMBL" id="BKCP01011070">
    <property type="protein sequence ID" value="GER54280.1"/>
    <property type="molecule type" value="Genomic_DNA"/>
</dbReference>
<protein>
    <submittedName>
        <fullName evidence="1">Aliphatic sulfonates import ATP-binding protein SsuB</fullName>
    </submittedName>
</protein>
<evidence type="ECO:0000313" key="1">
    <source>
        <dbReference type="EMBL" id="GER54280.1"/>
    </source>
</evidence>
<evidence type="ECO:0000313" key="2">
    <source>
        <dbReference type="Proteomes" id="UP000325081"/>
    </source>
</evidence>
<sequence>MVDVHVVDDDVAHVLHGDAAAAGNVDVGPAAVDGLVGVEDELLLELDEHVGGEDDPEGLRLDDRVAEGARFGVDGVEVGGVGHDVVAAAFAAERVLAEADCAVGEALAVELPVRVTAPAVVDGVAGEAGGGGVGEHRPTPRHRGVSLPANFLFFFIFFLLEKMRIWKESTKTLDTTNGQPEKRGSDVCNV</sequence>
<comment type="caution">
    <text evidence="1">The sequence shown here is derived from an EMBL/GenBank/DDBJ whole genome shotgun (WGS) entry which is preliminary data.</text>
</comment>
<gene>
    <name evidence="1" type="ORF">STAS_31862</name>
</gene>
<organism evidence="1 2">
    <name type="scientific">Striga asiatica</name>
    <name type="common">Asiatic witchweed</name>
    <name type="synonym">Buchnera asiatica</name>
    <dbReference type="NCBI Taxonomy" id="4170"/>
    <lineage>
        <taxon>Eukaryota</taxon>
        <taxon>Viridiplantae</taxon>
        <taxon>Streptophyta</taxon>
        <taxon>Embryophyta</taxon>
        <taxon>Tracheophyta</taxon>
        <taxon>Spermatophyta</taxon>
        <taxon>Magnoliopsida</taxon>
        <taxon>eudicotyledons</taxon>
        <taxon>Gunneridae</taxon>
        <taxon>Pentapetalae</taxon>
        <taxon>asterids</taxon>
        <taxon>lamiids</taxon>
        <taxon>Lamiales</taxon>
        <taxon>Orobanchaceae</taxon>
        <taxon>Buchnereae</taxon>
        <taxon>Striga</taxon>
    </lineage>
</organism>
<keyword evidence="1" id="KW-0547">Nucleotide-binding</keyword>
<accession>A0A5A7RAE9</accession>
<keyword evidence="2" id="KW-1185">Reference proteome</keyword>
<dbReference type="Proteomes" id="UP000325081">
    <property type="component" value="Unassembled WGS sequence"/>
</dbReference>
<keyword evidence="1" id="KW-0067">ATP-binding</keyword>
<dbReference type="AlphaFoldDB" id="A0A5A7RAE9"/>
<name>A0A5A7RAE9_STRAF</name>
<dbReference type="GO" id="GO:0005524">
    <property type="term" value="F:ATP binding"/>
    <property type="evidence" value="ECO:0007669"/>
    <property type="project" value="UniProtKB-KW"/>
</dbReference>